<proteinExistence type="predicted"/>
<feature type="signal peptide" evidence="2">
    <location>
        <begin position="1"/>
        <end position="19"/>
    </location>
</feature>
<gene>
    <name evidence="3" type="ORF">NLI96_g7445</name>
</gene>
<evidence type="ECO:0008006" key="5">
    <source>
        <dbReference type="Google" id="ProtNLM"/>
    </source>
</evidence>
<comment type="caution">
    <text evidence="3">The sequence shown here is derived from an EMBL/GenBank/DDBJ whole genome shotgun (WGS) entry which is preliminary data.</text>
</comment>
<evidence type="ECO:0000256" key="2">
    <source>
        <dbReference type="SAM" id="SignalP"/>
    </source>
</evidence>
<protein>
    <recommendedName>
        <fullName evidence="5">Secreted protein</fullName>
    </recommendedName>
</protein>
<sequence length="323" mass="34635">MVLLFQLPTRLALVFFVSAACIFPTPTRCAKPNPDPALEVAQSRMALPFFGNAGVLAGIIRQDVHKFANTLVTSTIPSGIAGLNQEAEKLGKLFGVVGNDLQVILHAVQNVINNGPPQDLTTVPPHVAALVVVAENVKREVVAFICAIEEVVRKFLQVVGPAGALDGIAQRIYEVLTLGVQQLKQAFPPPGQALGHEERKRATESLLNILEDSVVHLAREFGLFDDNFAMHVAKVKEIITQILVTTGDLQHPGLALGLVSLLIEMSVGSTPLGLLLLFLIRFNRDPLFTLANIAIPGPGVIKAVLSAILDGVQKDEKCIKALL</sequence>
<feature type="chain" id="PRO_5041943049" description="Secreted protein" evidence="2">
    <location>
        <begin position="20"/>
        <end position="323"/>
    </location>
</feature>
<keyword evidence="4" id="KW-1185">Reference proteome</keyword>
<evidence type="ECO:0000313" key="3">
    <source>
        <dbReference type="EMBL" id="KAJ3481765.1"/>
    </source>
</evidence>
<accession>A0AAD5V0W6</accession>
<evidence type="ECO:0000256" key="1">
    <source>
        <dbReference type="SAM" id="Phobius"/>
    </source>
</evidence>
<keyword evidence="2" id="KW-0732">Signal</keyword>
<dbReference type="AlphaFoldDB" id="A0AAD5V0W6"/>
<keyword evidence="1" id="KW-0472">Membrane</keyword>
<organism evidence="3 4">
    <name type="scientific">Meripilus lineatus</name>
    <dbReference type="NCBI Taxonomy" id="2056292"/>
    <lineage>
        <taxon>Eukaryota</taxon>
        <taxon>Fungi</taxon>
        <taxon>Dikarya</taxon>
        <taxon>Basidiomycota</taxon>
        <taxon>Agaricomycotina</taxon>
        <taxon>Agaricomycetes</taxon>
        <taxon>Polyporales</taxon>
        <taxon>Meripilaceae</taxon>
        <taxon>Meripilus</taxon>
    </lineage>
</organism>
<feature type="transmembrane region" description="Helical" evidence="1">
    <location>
        <begin position="254"/>
        <end position="280"/>
    </location>
</feature>
<dbReference type="EMBL" id="JANAWD010000305">
    <property type="protein sequence ID" value="KAJ3481765.1"/>
    <property type="molecule type" value="Genomic_DNA"/>
</dbReference>
<reference evidence="3" key="1">
    <citation type="submission" date="2022-07" db="EMBL/GenBank/DDBJ databases">
        <title>Genome Sequence of Physisporinus lineatus.</title>
        <authorList>
            <person name="Buettner E."/>
        </authorList>
    </citation>
    <scope>NUCLEOTIDE SEQUENCE</scope>
    <source>
        <strain evidence="3">VT162</strain>
    </source>
</reference>
<dbReference type="Proteomes" id="UP001212997">
    <property type="component" value="Unassembled WGS sequence"/>
</dbReference>
<evidence type="ECO:0000313" key="4">
    <source>
        <dbReference type="Proteomes" id="UP001212997"/>
    </source>
</evidence>
<keyword evidence="1" id="KW-0812">Transmembrane</keyword>
<keyword evidence="1" id="KW-1133">Transmembrane helix</keyword>
<name>A0AAD5V0W6_9APHY</name>